<dbReference type="InterPro" id="IPR011032">
    <property type="entry name" value="GroES-like_sf"/>
</dbReference>
<evidence type="ECO:0000256" key="3">
    <source>
        <dbReference type="ARBA" id="ARBA00023002"/>
    </source>
</evidence>
<accession>A0A2G5I5N6</accession>
<reference evidence="6 8" key="2">
    <citation type="submission" date="2023-09" db="EMBL/GenBank/DDBJ databases">
        <title>Complete-Gapless Cercospora beticola genome.</title>
        <authorList>
            <person name="Wyatt N.A."/>
            <person name="Spanner R.E."/>
            <person name="Bolton M.D."/>
        </authorList>
    </citation>
    <scope>NUCLEOTIDE SEQUENCE [LARGE SCALE GENOMIC DNA]</scope>
    <source>
        <strain evidence="6">Cb09-40</strain>
    </source>
</reference>
<comment type="similarity">
    <text evidence="1">Belongs to the zinc-containing alcohol dehydrogenase family.</text>
</comment>
<sequence>MKALVTDNGLLIRSANLLTKRSMGNGLKEVEVPRPVINKNEILVKVGATALNPIDTKFVDVLAPAGNVAGCDFGGTIEEVGEDARGSWNIGDRVAGFVQGSIDEERGAFAEYVKVERDLVWKLPDEVKDEEGASFGLAVATAMQALHLHLDVPWPDESAKSPGSPIFIYAGSSSVGIFAIQLAKKAGCTVVTTASPHSFELVKKYGADHVFDYHAPTAAQDIAKAHPDITRAVDCFSEGESTEFCAQVMQDNGGKVVKLLDSKTRVPGVETTFIMSFQLLGKAFAWLPPIGPKFPAATRERDALVKFYASLPELAKTLKTPPVRLVEGGFRGIQEGLDMIRAKKVSGAKLVVKL</sequence>
<dbReference type="EMBL" id="LKMD01000101">
    <property type="protein sequence ID" value="PIB00128.1"/>
    <property type="molecule type" value="Genomic_DNA"/>
</dbReference>
<dbReference type="PANTHER" id="PTHR45348">
    <property type="entry name" value="HYPOTHETICAL OXIDOREDUCTASE (EUROFUNG)"/>
    <property type="match status" value="1"/>
</dbReference>
<proteinExistence type="inferred from homology"/>
<dbReference type="Gene3D" id="3.40.50.720">
    <property type="entry name" value="NAD(P)-binding Rossmann-like Domain"/>
    <property type="match status" value="1"/>
</dbReference>
<keyword evidence="8" id="KW-1185">Reference proteome</keyword>
<evidence type="ECO:0000313" key="6">
    <source>
        <dbReference type="EMBL" id="WPB00081.1"/>
    </source>
</evidence>
<dbReference type="SUPFAM" id="SSF51735">
    <property type="entry name" value="NAD(P)-binding Rossmann-fold domains"/>
    <property type="match status" value="1"/>
</dbReference>
<dbReference type="AlphaFoldDB" id="A0A2G5I5N6"/>
<dbReference type="PANTHER" id="PTHR45348:SF7">
    <property type="entry name" value="ZINC BINDING OXIDOREDUCTASE, PUTATIVE-RELATED"/>
    <property type="match status" value="1"/>
</dbReference>
<dbReference type="InterPro" id="IPR047122">
    <property type="entry name" value="Trans-enoyl_RdTase-like"/>
</dbReference>
<dbReference type="SMART" id="SM00829">
    <property type="entry name" value="PKS_ER"/>
    <property type="match status" value="1"/>
</dbReference>
<evidence type="ECO:0000259" key="4">
    <source>
        <dbReference type="SMART" id="SM00829"/>
    </source>
</evidence>
<evidence type="ECO:0000256" key="1">
    <source>
        <dbReference type="ARBA" id="ARBA00008072"/>
    </source>
</evidence>
<dbReference type="Pfam" id="PF00107">
    <property type="entry name" value="ADH_zinc_N"/>
    <property type="match status" value="1"/>
</dbReference>
<evidence type="ECO:0000313" key="7">
    <source>
        <dbReference type="Proteomes" id="UP000230605"/>
    </source>
</evidence>
<keyword evidence="3" id="KW-0560">Oxidoreductase</keyword>
<dbReference type="SUPFAM" id="SSF50129">
    <property type="entry name" value="GroES-like"/>
    <property type="match status" value="1"/>
</dbReference>
<feature type="domain" description="Enoyl reductase (ER)" evidence="4">
    <location>
        <begin position="24"/>
        <end position="352"/>
    </location>
</feature>
<dbReference type="Gene3D" id="3.90.180.10">
    <property type="entry name" value="Medium-chain alcohol dehydrogenases, catalytic domain"/>
    <property type="match status" value="1"/>
</dbReference>
<dbReference type="InterPro" id="IPR013149">
    <property type="entry name" value="ADH-like_C"/>
</dbReference>
<dbReference type="GO" id="GO:0016651">
    <property type="term" value="F:oxidoreductase activity, acting on NAD(P)H"/>
    <property type="evidence" value="ECO:0007669"/>
    <property type="project" value="InterPro"/>
</dbReference>
<dbReference type="InterPro" id="IPR013154">
    <property type="entry name" value="ADH-like_N"/>
</dbReference>
<comment type="subunit">
    <text evidence="2">Monomer.</text>
</comment>
<reference evidence="5 7" key="1">
    <citation type="submission" date="2015-10" db="EMBL/GenBank/DDBJ databases">
        <title>The cercosporin biosynthetic gene cluster was horizontally transferred to several fungal lineages and shown to be expanded in Cercospora beticola based on microsynteny with recipient genomes.</title>
        <authorList>
            <person name="De Jonge R."/>
            <person name="Ebert M.K."/>
            <person name="Suttle J.C."/>
            <person name="Jurick Ii W.M."/>
            <person name="Secor G.A."/>
            <person name="Thomma B.P."/>
            <person name="Van De Peer Y."/>
            <person name="Bolton M.D."/>
        </authorList>
    </citation>
    <scope>NUCLEOTIDE SEQUENCE [LARGE SCALE GENOMIC DNA]</scope>
    <source>
        <strain evidence="5 7">09-40</strain>
    </source>
</reference>
<evidence type="ECO:0000313" key="8">
    <source>
        <dbReference type="Proteomes" id="UP001302367"/>
    </source>
</evidence>
<name>A0A2G5I5N6_CERBT</name>
<evidence type="ECO:0000313" key="5">
    <source>
        <dbReference type="EMBL" id="PIB00128.1"/>
    </source>
</evidence>
<organism evidence="5 7">
    <name type="scientific">Cercospora beticola</name>
    <name type="common">Sugarbeet leaf spot fungus</name>
    <dbReference type="NCBI Taxonomy" id="122368"/>
    <lineage>
        <taxon>Eukaryota</taxon>
        <taxon>Fungi</taxon>
        <taxon>Dikarya</taxon>
        <taxon>Ascomycota</taxon>
        <taxon>Pezizomycotina</taxon>
        <taxon>Dothideomycetes</taxon>
        <taxon>Dothideomycetidae</taxon>
        <taxon>Mycosphaerellales</taxon>
        <taxon>Mycosphaerellaceae</taxon>
        <taxon>Cercospora</taxon>
    </lineage>
</organism>
<gene>
    <name evidence="5" type="ORF">CB0940_02927</name>
    <name evidence="6" type="ORF">RHO25_004700</name>
</gene>
<evidence type="ECO:0000256" key="2">
    <source>
        <dbReference type="ARBA" id="ARBA00011245"/>
    </source>
</evidence>
<protein>
    <submittedName>
        <fullName evidence="5">Protein TOXD</fullName>
    </submittedName>
</protein>
<dbReference type="EMBL" id="CP134186">
    <property type="protein sequence ID" value="WPB00081.1"/>
    <property type="molecule type" value="Genomic_DNA"/>
</dbReference>
<dbReference type="Proteomes" id="UP001302367">
    <property type="component" value="Chromosome 3"/>
</dbReference>
<dbReference type="CDD" id="cd08249">
    <property type="entry name" value="enoyl_reductase_like"/>
    <property type="match status" value="1"/>
</dbReference>
<dbReference type="InterPro" id="IPR036291">
    <property type="entry name" value="NAD(P)-bd_dom_sf"/>
</dbReference>
<dbReference type="Pfam" id="PF08240">
    <property type="entry name" value="ADH_N"/>
    <property type="match status" value="1"/>
</dbReference>
<dbReference type="InterPro" id="IPR020843">
    <property type="entry name" value="ER"/>
</dbReference>
<dbReference type="Proteomes" id="UP000230605">
    <property type="component" value="Chromosome 3"/>
</dbReference>
<dbReference type="OrthoDB" id="48317at2759"/>